<dbReference type="KEGG" id="pje:CRM71_06100"/>
<name>A0A2K9HB27_9BACT</name>
<gene>
    <name evidence="1" type="ORF">SAMN06265364_1685</name>
</gene>
<proteinExistence type="predicted"/>
<evidence type="ECO:0000313" key="2">
    <source>
        <dbReference type="Proteomes" id="UP000198427"/>
    </source>
</evidence>
<accession>A0A2K9HB27</accession>
<evidence type="ECO:0000313" key="1">
    <source>
        <dbReference type="EMBL" id="SNS19527.1"/>
    </source>
</evidence>
<comment type="caution">
    <text evidence="1">The sequence shown here is derived from an EMBL/GenBank/DDBJ whole genome shotgun (WGS) entry which is preliminary data.</text>
</comment>
<organism evidence="1 2">
    <name type="scientific">Prevotella jejuni</name>
    <dbReference type="NCBI Taxonomy" id="1177574"/>
    <lineage>
        <taxon>Bacteria</taxon>
        <taxon>Pseudomonadati</taxon>
        <taxon>Bacteroidota</taxon>
        <taxon>Bacteroidia</taxon>
        <taxon>Bacteroidales</taxon>
        <taxon>Prevotellaceae</taxon>
        <taxon>Prevotella</taxon>
    </lineage>
</organism>
<sequence length="97" mass="11213">MAIRINKILRELNIDLTTLECLLYVLGYKESKLTYNTKVSDDVAHSLKNFDFKNTDFLKYIEVAAKAGVYDKQNKVTPKLKIVGYIDLNENNLKKKI</sequence>
<keyword evidence="2" id="KW-1185">Reference proteome</keyword>
<dbReference type="RefSeq" id="WP_089367330.1">
    <property type="nucleotide sequence ID" value="NZ_CP023863.1"/>
</dbReference>
<dbReference type="AlphaFoldDB" id="A0A2K9HB27"/>
<dbReference type="Proteomes" id="UP000198427">
    <property type="component" value="Unassembled WGS sequence"/>
</dbReference>
<dbReference type="EMBL" id="FZNZ01000068">
    <property type="protein sequence ID" value="SNS19527.1"/>
    <property type="molecule type" value="Genomic_DNA"/>
</dbReference>
<dbReference type="GeneID" id="94028986"/>
<reference evidence="1 2" key="1">
    <citation type="submission" date="2017-06" db="EMBL/GenBank/DDBJ databases">
        <authorList>
            <person name="Varghese N."/>
            <person name="Submissions S."/>
        </authorList>
    </citation>
    <scope>NUCLEOTIDE SEQUENCE [LARGE SCALE GENOMIC DNA]</scope>
    <source>
        <strain evidence="1 2">DSM 26989</strain>
    </source>
</reference>
<protein>
    <submittedName>
        <fullName evidence="1">Uncharacterized protein</fullName>
    </submittedName>
</protein>